<dbReference type="Proteomes" id="UP000314294">
    <property type="component" value="Unassembled WGS sequence"/>
</dbReference>
<gene>
    <name evidence="2" type="primary">DXO</name>
    <name evidence="2" type="ORF">EYF80_004111</name>
</gene>
<evidence type="ECO:0000313" key="3">
    <source>
        <dbReference type="Proteomes" id="UP000314294"/>
    </source>
</evidence>
<accession>A0A4Z2J725</accession>
<dbReference type="OrthoDB" id="5853397at2759"/>
<evidence type="ECO:0000313" key="2">
    <source>
        <dbReference type="EMBL" id="TNN85478.1"/>
    </source>
</evidence>
<comment type="caution">
    <text evidence="2">The sequence shown here is derived from an EMBL/GenBank/DDBJ whole genome shotgun (WGS) entry which is preliminary data.</text>
</comment>
<dbReference type="InterPro" id="IPR013961">
    <property type="entry name" value="RAI1"/>
</dbReference>
<name>A0A4Z2J725_9TELE</name>
<reference evidence="2 3" key="1">
    <citation type="submission" date="2019-03" db="EMBL/GenBank/DDBJ databases">
        <title>First draft genome of Liparis tanakae, snailfish: a comprehensive survey of snailfish specific genes.</title>
        <authorList>
            <person name="Kim W."/>
            <person name="Song I."/>
            <person name="Jeong J.-H."/>
            <person name="Kim D."/>
            <person name="Kim S."/>
            <person name="Ryu S."/>
            <person name="Song J.Y."/>
            <person name="Lee S.K."/>
        </authorList>
    </citation>
    <scope>NUCLEOTIDE SEQUENCE [LARGE SCALE GENOMIC DNA]</scope>
    <source>
        <tissue evidence="2">Muscle</tissue>
    </source>
</reference>
<feature type="domain" description="RAI1-like" evidence="1">
    <location>
        <begin position="1"/>
        <end position="55"/>
    </location>
</feature>
<dbReference type="AlphaFoldDB" id="A0A4Z2J725"/>
<keyword evidence="3" id="KW-1185">Reference proteome</keyword>
<dbReference type="Pfam" id="PF08652">
    <property type="entry name" value="RAI1"/>
    <property type="match status" value="1"/>
</dbReference>
<dbReference type="EMBL" id="SRLO01000020">
    <property type="protein sequence ID" value="TNN85478.1"/>
    <property type="molecule type" value="Genomic_DNA"/>
</dbReference>
<evidence type="ECO:0000259" key="1">
    <source>
        <dbReference type="Pfam" id="PF08652"/>
    </source>
</evidence>
<organism evidence="2 3">
    <name type="scientific">Liparis tanakae</name>
    <name type="common">Tanaka's snailfish</name>
    <dbReference type="NCBI Taxonomy" id="230148"/>
    <lineage>
        <taxon>Eukaryota</taxon>
        <taxon>Metazoa</taxon>
        <taxon>Chordata</taxon>
        <taxon>Craniata</taxon>
        <taxon>Vertebrata</taxon>
        <taxon>Euteleostomi</taxon>
        <taxon>Actinopterygii</taxon>
        <taxon>Neopterygii</taxon>
        <taxon>Teleostei</taxon>
        <taxon>Neoteleostei</taxon>
        <taxon>Acanthomorphata</taxon>
        <taxon>Eupercaria</taxon>
        <taxon>Perciformes</taxon>
        <taxon>Cottioidei</taxon>
        <taxon>Cottales</taxon>
        <taxon>Liparidae</taxon>
        <taxon>Liparis</taxon>
    </lineage>
</organism>
<protein>
    <submittedName>
        <fullName evidence="2">Decapping and exoribonuclease protein</fullName>
    </submittedName>
</protein>
<proteinExistence type="predicted"/>
<sequence length="57" mass="6732">MRYYVEPGKNPNFDLKDGYKDRYIKKDVTKKEKLDHILRWILANKSKLNSKATADSS</sequence>